<dbReference type="OrthoDB" id="442176at2759"/>
<feature type="compositionally biased region" description="Low complexity" evidence="5">
    <location>
        <begin position="93"/>
        <end position="107"/>
    </location>
</feature>
<sequence length="370" mass="39636">MLGLVLLQKRPHLQNVFDLFTAGTAASSKSREGTPAGVVRSREGSRRGAETPKKKESEPALPPPASRDGGVSPGAPPKSREGTPASILPSRDGASPAAPRSRGASPGSVPPKSRDGTSPAPPPKSRDGTPASKTKLEGLSAPELSISVPVLLIIGAPGAQKSEVARRVADKYEGFLLLSMGVLLRTKVKAESEDELWFRVARKMDQGEPVPMKLCRELLYNQLQVDGEAKRGLIIEGYPRTEAQLTDLRNVLGRIDLAILIDCTEQFCMDNIAKRFEDGNGQRPDDSPNIVKTRMALFKQNTLPMLKSLDEKGILRVIEGDSQLDSVFNDVTTILDRELHMNEEAGGTEAAPEAAPKAAPEATDGETNAP</sequence>
<accession>A0A0B1THE2</accession>
<keyword evidence="1 4" id="KW-0808">Transferase</keyword>
<dbReference type="Gene3D" id="3.40.50.300">
    <property type="entry name" value="P-loop containing nucleotide triphosphate hydrolases"/>
    <property type="match status" value="1"/>
</dbReference>
<gene>
    <name evidence="6" type="ORF">OESDEN_05226</name>
</gene>
<feature type="region of interest" description="Disordered" evidence="5">
    <location>
        <begin position="23"/>
        <end position="138"/>
    </location>
</feature>
<evidence type="ECO:0000256" key="5">
    <source>
        <dbReference type="SAM" id="MobiDB-lite"/>
    </source>
</evidence>
<organism evidence="6 7">
    <name type="scientific">Oesophagostomum dentatum</name>
    <name type="common">Nodular worm</name>
    <dbReference type="NCBI Taxonomy" id="61180"/>
    <lineage>
        <taxon>Eukaryota</taxon>
        <taxon>Metazoa</taxon>
        <taxon>Ecdysozoa</taxon>
        <taxon>Nematoda</taxon>
        <taxon>Chromadorea</taxon>
        <taxon>Rhabditida</taxon>
        <taxon>Rhabditina</taxon>
        <taxon>Rhabditomorpha</taxon>
        <taxon>Strongyloidea</taxon>
        <taxon>Strongylidae</taxon>
        <taxon>Oesophagostomum</taxon>
    </lineage>
</organism>
<evidence type="ECO:0000256" key="3">
    <source>
        <dbReference type="ARBA" id="ARBA00022777"/>
    </source>
</evidence>
<feature type="compositionally biased region" description="Low complexity" evidence="5">
    <location>
        <begin position="344"/>
        <end position="362"/>
    </location>
</feature>
<dbReference type="SUPFAM" id="SSF52540">
    <property type="entry name" value="P-loop containing nucleoside triphosphate hydrolases"/>
    <property type="match status" value="1"/>
</dbReference>
<dbReference type="AlphaFoldDB" id="A0A0B1THE2"/>
<keyword evidence="2" id="KW-0547">Nucleotide-binding</keyword>
<evidence type="ECO:0000256" key="1">
    <source>
        <dbReference type="ARBA" id="ARBA00022679"/>
    </source>
</evidence>
<evidence type="ECO:0000256" key="2">
    <source>
        <dbReference type="ARBA" id="ARBA00022741"/>
    </source>
</evidence>
<keyword evidence="7" id="KW-1185">Reference proteome</keyword>
<proteinExistence type="inferred from homology"/>
<dbReference type="GO" id="GO:0006139">
    <property type="term" value="P:nucleobase-containing compound metabolic process"/>
    <property type="evidence" value="ECO:0007669"/>
    <property type="project" value="InterPro"/>
</dbReference>
<dbReference type="InterPro" id="IPR027417">
    <property type="entry name" value="P-loop_NTPase"/>
</dbReference>
<dbReference type="CDD" id="cd01428">
    <property type="entry name" value="ADK"/>
    <property type="match status" value="1"/>
</dbReference>
<dbReference type="PANTHER" id="PTHR23359">
    <property type="entry name" value="NUCLEOTIDE KINASE"/>
    <property type="match status" value="1"/>
</dbReference>
<dbReference type="Proteomes" id="UP000053660">
    <property type="component" value="Unassembled WGS sequence"/>
</dbReference>
<dbReference type="Pfam" id="PF00406">
    <property type="entry name" value="ADK"/>
    <property type="match status" value="1"/>
</dbReference>
<evidence type="ECO:0000256" key="4">
    <source>
        <dbReference type="RuleBase" id="RU003330"/>
    </source>
</evidence>
<reference evidence="6 7" key="1">
    <citation type="submission" date="2014-03" db="EMBL/GenBank/DDBJ databases">
        <title>Draft genome of the hookworm Oesophagostomum dentatum.</title>
        <authorList>
            <person name="Mitreva M."/>
        </authorList>
    </citation>
    <scope>NUCLEOTIDE SEQUENCE [LARGE SCALE GENOMIC DNA]</scope>
    <source>
        <strain evidence="6 7">OD-Hann</strain>
    </source>
</reference>
<comment type="similarity">
    <text evidence="4">Belongs to the adenylate kinase family.</text>
</comment>
<dbReference type="GO" id="GO:0005524">
    <property type="term" value="F:ATP binding"/>
    <property type="evidence" value="ECO:0007669"/>
    <property type="project" value="InterPro"/>
</dbReference>
<dbReference type="PRINTS" id="PR00094">
    <property type="entry name" value="ADENYLTKNASE"/>
</dbReference>
<keyword evidence="3 4" id="KW-0418">Kinase</keyword>
<protein>
    <recommendedName>
        <fullName evidence="8">Adenylate kinase</fullName>
    </recommendedName>
</protein>
<evidence type="ECO:0000313" key="6">
    <source>
        <dbReference type="EMBL" id="KHJ94835.1"/>
    </source>
</evidence>
<name>A0A0B1THE2_OESDE</name>
<dbReference type="InterPro" id="IPR000850">
    <property type="entry name" value="Adenylat/UMP-CMP_kin"/>
</dbReference>
<dbReference type="EMBL" id="KN550183">
    <property type="protein sequence ID" value="KHJ94835.1"/>
    <property type="molecule type" value="Genomic_DNA"/>
</dbReference>
<dbReference type="HAMAP" id="MF_00235">
    <property type="entry name" value="Adenylate_kinase_Adk"/>
    <property type="match status" value="1"/>
</dbReference>
<feature type="region of interest" description="Disordered" evidence="5">
    <location>
        <begin position="342"/>
        <end position="370"/>
    </location>
</feature>
<evidence type="ECO:0000313" key="7">
    <source>
        <dbReference type="Proteomes" id="UP000053660"/>
    </source>
</evidence>
<evidence type="ECO:0008006" key="8">
    <source>
        <dbReference type="Google" id="ProtNLM"/>
    </source>
</evidence>
<dbReference type="GO" id="GO:0019205">
    <property type="term" value="F:nucleobase-containing compound kinase activity"/>
    <property type="evidence" value="ECO:0007669"/>
    <property type="project" value="InterPro"/>
</dbReference>
<feature type="compositionally biased region" description="Basic and acidic residues" evidence="5">
    <location>
        <begin position="40"/>
        <end position="58"/>
    </location>
</feature>